<dbReference type="Gene3D" id="4.10.240.10">
    <property type="entry name" value="Zn(2)-C6 fungal-type DNA-binding domain"/>
    <property type="match status" value="1"/>
</dbReference>
<keyword evidence="7" id="KW-1185">Reference proteome</keyword>
<dbReference type="Proteomes" id="UP000240883">
    <property type="component" value="Unassembled WGS sequence"/>
</dbReference>
<dbReference type="PROSITE" id="PS00463">
    <property type="entry name" value="ZN2_CY6_FUNGAL_1"/>
    <property type="match status" value="1"/>
</dbReference>
<dbReference type="InterPro" id="IPR007219">
    <property type="entry name" value="XnlR_reg_dom"/>
</dbReference>
<dbReference type="STRING" id="1448308.A0A2T2P9R7"/>
<dbReference type="SUPFAM" id="SSF57701">
    <property type="entry name" value="Zn2/Cys6 DNA-binding domain"/>
    <property type="match status" value="1"/>
</dbReference>
<dbReference type="InterPro" id="IPR036864">
    <property type="entry name" value="Zn2-C6_fun-type_DNA-bd_sf"/>
</dbReference>
<gene>
    <name evidence="6" type="ORF">BS50DRAFT_15381</name>
</gene>
<feature type="region of interest" description="Disordered" evidence="4">
    <location>
        <begin position="193"/>
        <end position="225"/>
    </location>
</feature>
<protein>
    <recommendedName>
        <fullName evidence="5">Zn(2)-C6 fungal-type domain-containing protein</fullName>
    </recommendedName>
</protein>
<evidence type="ECO:0000256" key="4">
    <source>
        <dbReference type="SAM" id="MobiDB-lite"/>
    </source>
</evidence>
<dbReference type="GO" id="GO:0008270">
    <property type="term" value="F:zinc ion binding"/>
    <property type="evidence" value="ECO:0007669"/>
    <property type="project" value="InterPro"/>
</dbReference>
<dbReference type="InterPro" id="IPR053187">
    <property type="entry name" value="Notoamide_regulator"/>
</dbReference>
<dbReference type="OrthoDB" id="426882at2759"/>
<dbReference type="AlphaFoldDB" id="A0A2T2P9R7"/>
<dbReference type="CDD" id="cd12148">
    <property type="entry name" value="fungal_TF_MHR"/>
    <property type="match status" value="1"/>
</dbReference>
<dbReference type="InterPro" id="IPR001138">
    <property type="entry name" value="Zn2Cys6_DnaBD"/>
</dbReference>
<evidence type="ECO:0000256" key="2">
    <source>
        <dbReference type="ARBA" id="ARBA00023242"/>
    </source>
</evidence>
<feature type="region of interest" description="Disordered" evidence="4">
    <location>
        <begin position="1"/>
        <end position="29"/>
    </location>
</feature>
<dbReference type="GO" id="GO:0000981">
    <property type="term" value="F:DNA-binding transcription factor activity, RNA polymerase II-specific"/>
    <property type="evidence" value="ECO:0007669"/>
    <property type="project" value="InterPro"/>
</dbReference>
<dbReference type="SMART" id="SM00066">
    <property type="entry name" value="GAL4"/>
    <property type="match status" value="1"/>
</dbReference>
<name>A0A2T2P9R7_CORCC</name>
<keyword evidence="1" id="KW-0479">Metal-binding</keyword>
<dbReference type="GO" id="GO:0006351">
    <property type="term" value="P:DNA-templated transcription"/>
    <property type="evidence" value="ECO:0007669"/>
    <property type="project" value="InterPro"/>
</dbReference>
<evidence type="ECO:0000313" key="6">
    <source>
        <dbReference type="EMBL" id="PSN74412.1"/>
    </source>
</evidence>
<evidence type="ECO:0000259" key="5">
    <source>
        <dbReference type="PROSITE" id="PS50048"/>
    </source>
</evidence>
<accession>A0A2T2P9R7</accession>
<dbReference type="EMBL" id="KZ678128">
    <property type="protein sequence ID" value="PSN74412.1"/>
    <property type="molecule type" value="Genomic_DNA"/>
</dbReference>
<feature type="region of interest" description="Disordered" evidence="4">
    <location>
        <begin position="149"/>
        <end position="174"/>
    </location>
</feature>
<reference evidence="6 7" key="1">
    <citation type="journal article" date="2018" name="Front. Microbiol.">
        <title>Genome-Wide Analysis of Corynespora cassiicola Leaf Fall Disease Putative Effectors.</title>
        <authorList>
            <person name="Lopez D."/>
            <person name="Ribeiro S."/>
            <person name="Label P."/>
            <person name="Fumanal B."/>
            <person name="Venisse J.S."/>
            <person name="Kohler A."/>
            <person name="de Oliveira R.R."/>
            <person name="Labutti K."/>
            <person name="Lipzen A."/>
            <person name="Lail K."/>
            <person name="Bauer D."/>
            <person name="Ohm R.A."/>
            <person name="Barry K.W."/>
            <person name="Spatafora J."/>
            <person name="Grigoriev I.V."/>
            <person name="Martin F.M."/>
            <person name="Pujade-Renaud V."/>
        </authorList>
    </citation>
    <scope>NUCLEOTIDE SEQUENCE [LARGE SCALE GENOMIC DNA]</scope>
    <source>
        <strain evidence="6 7">Philippines</strain>
    </source>
</reference>
<keyword evidence="3" id="KW-0175">Coiled coil</keyword>
<keyword evidence="2" id="KW-0539">Nucleus</keyword>
<dbReference type="PANTHER" id="PTHR47256:SF1">
    <property type="entry name" value="ZN(II)2CYS6 TRANSCRIPTION FACTOR (EUROFUNG)"/>
    <property type="match status" value="1"/>
</dbReference>
<dbReference type="CDD" id="cd00067">
    <property type="entry name" value="GAL4"/>
    <property type="match status" value="1"/>
</dbReference>
<dbReference type="PANTHER" id="PTHR47256">
    <property type="entry name" value="ZN(II)2CYS6 TRANSCRIPTION FACTOR (EUROFUNG)-RELATED"/>
    <property type="match status" value="1"/>
</dbReference>
<dbReference type="Pfam" id="PF04082">
    <property type="entry name" value="Fungal_trans"/>
    <property type="match status" value="1"/>
</dbReference>
<feature type="coiled-coil region" evidence="3">
    <location>
        <begin position="77"/>
        <end position="104"/>
    </location>
</feature>
<evidence type="ECO:0000256" key="1">
    <source>
        <dbReference type="ARBA" id="ARBA00022723"/>
    </source>
</evidence>
<evidence type="ECO:0000313" key="7">
    <source>
        <dbReference type="Proteomes" id="UP000240883"/>
    </source>
</evidence>
<dbReference type="GO" id="GO:0003677">
    <property type="term" value="F:DNA binding"/>
    <property type="evidence" value="ECO:0007669"/>
    <property type="project" value="InterPro"/>
</dbReference>
<feature type="domain" description="Zn(2)-C6 fungal-type" evidence="5">
    <location>
        <begin position="38"/>
        <end position="68"/>
    </location>
</feature>
<organism evidence="6 7">
    <name type="scientific">Corynespora cassiicola Philippines</name>
    <dbReference type="NCBI Taxonomy" id="1448308"/>
    <lineage>
        <taxon>Eukaryota</taxon>
        <taxon>Fungi</taxon>
        <taxon>Dikarya</taxon>
        <taxon>Ascomycota</taxon>
        <taxon>Pezizomycotina</taxon>
        <taxon>Dothideomycetes</taxon>
        <taxon>Pleosporomycetidae</taxon>
        <taxon>Pleosporales</taxon>
        <taxon>Corynesporascaceae</taxon>
        <taxon>Corynespora</taxon>
    </lineage>
</organism>
<sequence length="728" mass="82558">MANFRPLQPAPMDQEQPPQPQTRPLLTQKPKRTVTLGACVACRKRKSKCDGSRPVCTCCSQKDTECIYELGPNEKPSQAMKRKNEEMQGELSNLRQLYDFLRLRPEQEALEILRRIRSNAPDTTPSQRIQELADFVRHGDLLIQPSLAQPARHHSEPGHPVTLPPLRLALDSPNSDPSSFPFSASLPFPSMLSMASDGPASQRRRHASDADVSARSDSQSSLPPPTSLEAILHSPWSAVPDDAVDSRLAAVRHWTSVPDESNLLVLLLSSWHTWEYRYFHFLDWDIFLDDLANRQTDFCSKLLVNAILASASFQSPLVKDRSKPFSDNIMTQFYKEARRLWEVDEGRDSITRLQAALCLYMVLGKHGRDKVGHNFLVEACRIAQALGLFRLSPSTTIQKPPRVPNWKWERTRAVTAWALFNFQLSMSFTYSFPTIVKTQPPLQIPYGESPEREALFRSECERHVIILDCANALLDPDDIHSDIPPKPELIEILYLRLKSWWDSRLAILDPLKVPTPENLLTAMQYHVSVIRLLQPFVDRDSSYERVRNYRDRARSITRSTIKELRRLLALHEVRHGWNNVIPYVLHPIMVTSFGSLEDIALGSPSPFSIETSEPYQGLVTCLRALVTLSSFVFYAQPLFRLLTQTCQNMGIELPYEATNALDQYQSEEWTKNAAALLSSQYIADMRKTATDIENARMDAVVSRWNALALSSDDDKASSTVEQGAPEKG</sequence>
<dbReference type="Pfam" id="PF00172">
    <property type="entry name" value="Zn_clus"/>
    <property type="match status" value="1"/>
</dbReference>
<proteinExistence type="predicted"/>
<dbReference type="PROSITE" id="PS50048">
    <property type="entry name" value="ZN2_CY6_FUNGAL_2"/>
    <property type="match status" value="1"/>
</dbReference>
<evidence type="ECO:0000256" key="3">
    <source>
        <dbReference type="SAM" id="Coils"/>
    </source>
</evidence>